<comment type="caution">
    <text evidence="1">The sequence shown here is derived from an EMBL/GenBank/DDBJ whole genome shotgun (WGS) entry which is preliminary data.</text>
</comment>
<name>A0AAV9IBK9_9RHOD</name>
<proteinExistence type="predicted"/>
<dbReference type="SUPFAM" id="SSF53474">
    <property type="entry name" value="alpha/beta-Hydrolases"/>
    <property type="match status" value="1"/>
</dbReference>
<sequence>MILKKVYSTLRSLRKAIRWIRCYIYSASFLYLLNSNKEVASPVETVFLHGIKSYLILPKKVDKHRSTVILMHGLSPSGIDDPRLLEISKVFALHGAICLLPTIETLKSCSLSIKSIEILENVVYDIANDAKLCPCGKVSIFAASISASICLVASSRPRINNLVSSICCIGAYADTRSMLQYVIESDELPDDYGRSVFFYNFVELSFGPQPELKEALWYRILDGHRSATGTKLELLNKFLRGKEIVAQQFNSLWNDRELRSQCTEQILGAIQEQLNVLSPLQVLDKLQCSYVVLIHGCKDPVIPSYHSVLLYQEMKKNPHVKSCLCLTPFLSHGDKQKLTLGAIRPLLSLLKTFAVFYFGSYPENTSEAY</sequence>
<dbReference type="Gene3D" id="3.40.50.1820">
    <property type="entry name" value="alpha/beta hydrolase"/>
    <property type="match status" value="1"/>
</dbReference>
<reference evidence="1 2" key="1">
    <citation type="submission" date="2022-07" db="EMBL/GenBank/DDBJ databases">
        <title>Genome-wide signatures of adaptation to extreme environments.</title>
        <authorList>
            <person name="Cho C.H."/>
            <person name="Yoon H.S."/>
        </authorList>
    </citation>
    <scope>NUCLEOTIDE SEQUENCE [LARGE SCALE GENOMIC DNA]</scope>
    <source>
        <strain evidence="1 2">108.79 E11</strain>
    </source>
</reference>
<dbReference type="Proteomes" id="UP001300502">
    <property type="component" value="Unassembled WGS sequence"/>
</dbReference>
<organism evidence="1 2">
    <name type="scientific">Galdieria yellowstonensis</name>
    <dbReference type="NCBI Taxonomy" id="3028027"/>
    <lineage>
        <taxon>Eukaryota</taxon>
        <taxon>Rhodophyta</taxon>
        <taxon>Bangiophyceae</taxon>
        <taxon>Galdieriales</taxon>
        <taxon>Galdieriaceae</taxon>
        <taxon>Galdieria</taxon>
    </lineage>
</organism>
<protein>
    <submittedName>
        <fullName evidence="1">Uncharacterized protein</fullName>
    </submittedName>
</protein>
<dbReference type="EMBL" id="JANCYU010000025">
    <property type="protein sequence ID" value="KAK4524706.1"/>
    <property type="molecule type" value="Genomic_DNA"/>
</dbReference>
<keyword evidence="2" id="KW-1185">Reference proteome</keyword>
<evidence type="ECO:0000313" key="1">
    <source>
        <dbReference type="EMBL" id="KAK4524706.1"/>
    </source>
</evidence>
<gene>
    <name evidence="1" type="ORF">GAYE_SCF05G2609</name>
</gene>
<evidence type="ECO:0000313" key="2">
    <source>
        <dbReference type="Proteomes" id="UP001300502"/>
    </source>
</evidence>
<dbReference type="AlphaFoldDB" id="A0AAV9IBK9"/>
<dbReference type="InterPro" id="IPR029058">
    <property type="entry name" value="AB_hydrolase_fold"/>
</dbReference>
<accession>A0AAV9IBK9</accession>